<dbReference type="Pfam" id="PF12706">
    <property type="entry name" value="Lactamase_B_2"/>
    <property type="match status" value="1"/>
</dbReference>
<protein>
    <submittedName>
        <fullName evidence="3">MBL fold metallo-hydrolase</fullName>
    </submittedName>
</protein>
<feature type="domain" description="Metallo-beta-lactamase" evidence="2">
    <location>
        <begin position="25"/>
        <end position="227"/>
    </location>
</feature>
<dbReference type="InterPro" id="IPR001279">
    <property type="entry name" value="Metallo-B-lactamas"/>
</dbReference>
<dbReference type="EMBL" id="QWET01000013">
    <property type="protein sequence ID" value="RIH64090.1"/>
    <property type="molecule type" value="Genomic_DNA"/>
</dbReference>
<comment type="caution">
    <text evidence="3">The sequence shown here is derived from an EMBL/GenBank/DDBJ whole genome shotgun (WGS) entry which is preliminary data.</text>
</comment>
<dbReference type="PANTHER" id="PTHR43546">
    <property type="entry name" value="UPF0173 METAL-DEPENDENT HYDROLASE MJ1163-RELATED"/>
    <property type="match status" value="1"/>
</dbReference>
<sequence length="266" mass="29821">MTLEIMEIQHIRNATIKLKYGGATFLIDPYFAEKYTQLSFAGRSNNPISDLPVSVDSILEGVEYIMISHLHPDHFDNAAQSLVPKDMPIFCQPEDCQSIESVGFQNVTPVESAIVVGKTTIYRTKGQHGSGSILKYMGPVSGYLFQSSAEKTLYWLGDTIYCHLVRESIDVHQPEIMICHAGGNKFFKQHDVFCADLQEDTEPVIMNAEQVLSLLQYWPESKVIATHLNALDHETETRESILRAAIQNNIGDGQLFIPNNGDILKF</sequence>
<dbReference type="InterPro" id="IPR036866">
    <property type="entry name" value="RibonucZ/Hydroxyglut_hydro"/>
</dbReference>
<gene>
    <name evidence="3" type="ORF">D1164_16125</name>
</gene>
<organism evidence="3 4">
    <name type="scientific">Mariniphaga sediminis</name>
    <dbReference type="NCBI Taxonomy" id="1628158"/>
    <lineage>
        <taxon>Bacteria</taxon>
        <taxon>Pseudomonadati</taxon>
        <taxon>Bacteroidota</taxon>
        <taxon>Bacteroidia</taxon>
        <taxon>Marinilabiliales</taxon>
        <taxon>Prolixibacteraceae</taxon>
        <taxon>Mariniphaga</taxon>
    </lineage>
</organism>
<dbReference type="RefSeq" id="WP_119350922.1">
    <property type="nucleotide sequence ID" value="NZ_QWET01000013.1"/>
</dbReference>
<evidence type="ECO:0000259" key="2">
    <source>
        <dbReference type="Pfam" id="PF12706"/>
    </source>
</evidence>
<proteinExistence type="predicted"/>
<keyword evidence="4" id="KW-1185">Reference proteome</keyword>
<accession>A0A399D140</accession>
<keyword evidence="1 3" id="KW-0378">Hydrolase</keyword>
<dbReference type="AlphaFoldDB" id="A0A399D140"/>
<evidence type="ECO:0000313" key="3">
    <source>
        <dbReference type="EMBL" id="RIH64090.1"/>
    </source>
</evidence>
<evidence type="ECO:0000256" key="1">
    <source>
        <dbReference type="ARBA" id="ARBA00022801"/>
    </source>
</evidence>
<dbReference type="OrthoDB" id="9805728at2"/>
<name>A0A399D140_9BACT</name>
<dbReference type="Gene3D" id="3.60.15.10">
    <property type="entry name" value="Ribonuclease Z/Hydroxyacylglutathione hydrolase-like"/>
    <property type="match status" value="1"/>
</dbReference>
<dbReference type="GO" id="GO:0016787">
    <property type="term" value="F:hydrolase activity"/>
    <property type="evidence" value="ECO:0007669"/>
    <property type="project" value="UniProtKB-KW"/>
</dbReference>
<evidence type="ECO:0000313" key="4">
    <source>
        <dbReference type="Proteomes" id="UP000266441"/>
    </source>
</evidence>
<reference evidence="3 4" key="1">
    <citation type="journal article" date="2015" name="Int. J. Syst. Evol. Microbiol.">
        <title>Mariniphaga sediminis sp. nov., isolated from coastal sediment.</title>
        <authorList>
            <person name="Wang F.Q."/>
            <person name="Shen Q.Y."/>
            <person name="Chen G.J."/>
            <person name="Du Z.J."/>
        </authorList>
    </citation>
    <scope>NUCLEOTIDE SEQUENCE [LARGE SCALE GENOMIC DNA]</scope>
    <source>
        <strain evidence="3 4">SY21</strain>
    </source>
</reference>
<dbReference type="InterPro" id="IPR050114">
    <property type="entry name" value="UPF0173_UPF0282_UlaG_hydrolase"/>
</dbReference>
<dbReference type="SUPFAM" id="SSF56281">
    <property type="entry name" value="Metallo-hydrolase/oxidoreductase"/>
    <property type="match status" value="1"/>
</dbReference>
<dbReference type="PANTHER" id="PTHR43546:SF9">
    <property type="entry name" value="L-ASCORBATE-6-PHOSPHATE LACTONASE ULAG-RELATED"/>
    <property type="match status" value="1"/>
</dbReference>
<dbReference type="Proteomes" id="UP000266441">
    <property type="component" value="Unassembled WGS sequence"/>
</dbReference>